<evidence type="ECO:0000259" key="4">
    <source>
        <dbReference type="Pfam" id="PF00496"/>
    </source>
</evidence>
<evidence type="ECO:0000313" key="5">
    <source>
        <dbReference type="EMBL" id="MFD1384437.1"/>
    </source>
</evidence>
<gene>
    <name evidence="5" type="ORF">ACFQ45_13750</name>
</gene>
<dbReference type="Proteomes" id="UP001597059">
    <property type="component" value="Unassembled WGS sequence"/>
</dbReference>
<dbReference type="RefSeq" id="WP_377368649.1">
    <property type="nucleotide sequence ID" value="NZ_JBHTMN010000014.1"/>
</dbReference>
<dbReference type="InterPro" id="IPR000914">
    <property type="entry name" value="SBP_5_dom"/>
</dbReference>
<dbReference type="PANTHER" id="PTHR30290:SF9">
    <property type="entry name" value="OLIGOPEPTIDE-BINDING PROTEIN APPA"/>
    <property type="match status" value="1"/>
</dbReference>
<evidence type="ECO:0000256" key="3">
    <source>
        <dbReference type="ARBA" id="ARBA00022729"/>
    </source>
</evidence>
<keyword evidence="6" id="KW-1185">Reference proteome</keyword>
<dbReference type="Pfam" id="PF00496">
    <property type="entry name" value="SBP_bac_5"/>
    <property type="match status" value="1"/>
</dbReference>
<sequence>MRQSLQSWSAFPQALMVRNPHYWDQASNGNVERLELIPIRSDSTRLAALLTGDVDIISPVAPIDLERVKRTPDVDVFHMSGTRIVMLQMNELRRPEFKDVRVRRAMNLAINQSLIVEKILRGYGEAAAQLSAETFLGHVDAIQPEYDLAEAKALMKAAGYEDGFRVSMMAPNNRYMGDEKVAQAAAAMLEKINIKVDLKTFPKAQYFQLYDQRAADIMMLGWQSDTFDSNNIYEFVLACADPKTGFGAYNASNYCNDVIDSDIRSANREMNPERRVRELRQIEMKAYEQAAVIPLFWQPIIWAARSNIELSSVVNFLNFPYWGDLYIE</sequence>
<dbReference type="EMBL" id="JBHTMN010000014">
    <property type="protein sequence ID" value="MFD1384437.1"/>
    <property type="molecule type" value="Genomic_DNA"/>
</dbReference>
<keyword evidence="2" id="KW-0813">Transport</keyword>
<protein>
    <submittedName>
        <fullName evidence="5">ABC transporter substrate-binding protein</fullName>
    </submittedName>
</protein>
<dbReference type="InterPro" id="IPR039424">
    <property type="entry name" value="SBP_5"/>
</dbReference>
<proteinExistence type="inferred from homology"/>
<name>A0ABW4B2I0_9GAMM</name>
<dbReference type="PANTHER" id="PTHR30290">
    <property type="entry name" value="PERIPLASMIC BINDING COMPONENT OF ABC TRANSPORTER"/>
    <property type="match status" value="1"/>
</dbReference>
<dbReference type="Gene3D" id="3.40.190.10">
    <property type="entry name" value="Periplasmic binding protein-like II"/>
    <property type="match status" value="1"/>
</dbReference>
<reference evidence="6" key="1">
    <citation type="journal article" date="2019" name="Int. J. Syst. Evol. Microbiol.">
        <title>The Global Catalogue of Microorganisms (GCM) 10K type strain sequencing project: providing services to taxonomists for standard genome sequencing and annotation.</title>
        <authorList>
            <consortium name="The Broad Institute Genomics Platform"/>
            <consortium name="The Broad Institute Genome Sequencing Center for Infectious Disease"/>
            <person name="Wu L."/>
            <person name="Ma J."/>
        </authorList>
    </citation>
    <scope>NUCLEOTIDE SEQUENCE [LARGE SCALE GENOMIC DNA]</scope>
    <source>
        <strain evidence="6">JCM 30774</strain>
    </source>
</reference>
<evidence type="ECO:0000313" key="6">
    <source>
        <dbReference type="Proteomes" id="UP001597059"/>
    </source>
</evidence>
<accession>A0ABW4B2I0</accession>
<comment type="similarity">
    <text evidence="1">Belongs to the bacterial solute-binding protein 5 family.</text>
</comment>
<evidence type="ECO:0000256" key="2">
    <source>
        <dbReference type="ARBA" id="ARBA00022448"/>
    </source>
</evidence>
<evidence type="ECO:0000256" key="1">
    <source>
        <dbReference type="ARBA" id="ARBA00005695"/>
    </source>
</evidence>
<dbReference type="Gene3D" id="3.10.105.10">
    <property type="entry name" value="Dipeptide-binding Protein, Domain 3"/>
    <property type="match status" value="1"/>
</dbReference>
<feature type="domain" description="Solute-binding protein family 5" evidence="4">
    <location>
        <begin position="5"/>
        <end position="240"/>
    </location>
</feature>
<keyword evidence="3" id="KW-0732">Signal</keyword>
<organism evidence="5 6">
    <name type="scientific">Rhodanobacter aciditrophus</name>
    <dbReference type="NCBI Taxonomy" id="1623218"/>
    <lineage>
        <taxon>Bacteria</taxon>
        <taxon>Pseudomonadati</taxon>
        <taxon>Pseudomonadota</taxon>
        <taxon>Gammaproteobacteria</taxon>
        <taxon>Lysobacterales</taxon>
        <taxon>Rhodanobacteraceae</taxon>
        <taxon>Rhodanobacter</taxon>
    </lineage>
</organism>
<dbReference type="SUPFAM" id="SSF53850">
    <property type="entry name" value="Periplasmic binding protein-like II"/>
    <property type="match status" value="1"/>
</dbReference>
<comment type="caution">
    <text evidence="5">The sequence shown here is derived from an EMBL/GenBank/DDBJ whole genome shotgun (WGS) entry which is preliminary data.</text>
</comment>